<dbReference type="CDD" id="cd02440">
    <property type="entry name" value="AdoMet_MTases"/>
    <property type="match status" value="1"/>
</dbReference>
<name>A0ABM8IBL3_9BACE</name>
<dbReference type="SMART" id="SM00359">
    <property type="entry name" value="PUA"/>
    <property type="match status" value="1"/>
</dbReference>
<dbReference type="Gene3D" id="2.30.130.10">
    <property type="entry name" value="PUA domain"/>
    <property type="match status" value="1"/>
</dbReference>
<dbReference type="InterPro" id="IPR019614">
    <property type="entry name" value="SAM-dep_methyl-trfase"/>
</dbReference>
<keyword evidence="6" id="KW-0949">S-adenosyl-L-methionine</keyword>
<keyword evidence="2" id="KW-0963">Cytoplasm</keyword>
<evidence type="ECO:0000259" key="9">
    <source>
        <dbReference type="SMART" id="SM00359"/>
    </source>
</evidence>
<evidence type="ECO:0000256" key="3">
    <source>
        <dbReference type="ARBA" id="ARBA00022552"/>
    </source>
</evidence>
<keyword evidence="11" id="KW-1185">Reference proteome</keyword>
<dbReference type="EMBL" id="AP028055">
    <property type="protein sequence ID" value="BEG99386.1"/>
    <property type="molecule type" value="Genomic_DNA"/>
</dbReference>
<dbReference type="PANTHER" id="PTHR42873">
    <property type="entry name" value="RIBOSOMAL RNA LARGE SUBUNIT METHYLTRANSFERASE"/>
    <property type="match status" value="1"/>
</dbReference>
<dbReference type="InterPro" id="IPR041532">
    <property type="entry name" value="RlmI-like_PUA"/>
</dbReference>
<feature type="domain" description="PUA" evidence="9">
    <location>
        <begin position="4"/>
        <end position="87"/>
    </location>
</feature>
<comment type="subcellular location">
    <subcellularLocation>
        <location evidence="1">Cytoplasm</location>
    </subcellularLocation>
</comment>
<dbReference type="InterPro" id="IPR002478">
    <property type="entry name" value="PUA"/>
</dbReference>
<dbReference type="CDD" id="cd21153">
    <property type="entry name" value="PUA_RlmI"/>
    <property type="match status" value="1"/>
</dbReference>
<evidence type="ECO:0000256" key="5">
    <source>
        <dbReference type="ARBA" id="ARBA00022679"/>
    </source>
</evidence>
<dbReference type="RefSeq" id="WP_353329893.1">
    <property type="nucleotide sequence ID" value="NZ_AP028055.1"/>
</dbReference>
<organism evidence="10 11">
    <name type="scientific">Bacteroides sedimenti</name>
    <dbReference type="NCBI Taxonomy" id="2136147"/>
    <lineage>
        <taxon>Bacteria</taxon>
        <taxon>Pseudomonadati</taxon>
        <taxon>Bacteroidota</taxon>
        <taxon>Bacteroidia</taxon>
        <taxon>Bacteroidales</taxon>
        <taxon>Bacteroidaceae</taxon>
        <taxon>Bacteroides</taxon>
    </lineage>
</organism>
<dbReference type="SUPFAM" id="SSF88697">
    <property type="entry name" value="PUA domain-like"/>
    <property type="match status" value="1"/>
</dbReference>
<dbReference type="Gene3D" id="3.40.50.150">
    <property type="entry name" value="Vaccinia Virus protein VP39"/>
    <property type="match status" value="1"/>
</dbReference>
<proteinExistence type="inferred from homology"/>
<evidence type="ECO:0000256" key="6">
    <source>
        <dbReference type="ARBA" id="ARBA00022691"/>
    </source>
</evidence>
<dbReference type="Proteomes" id="UP001496674">
    <property type="component" value="Chromosome"/>
</dbReference>
<dbReference type="GO" id="GO:0032259">
    <property type="term" value="P:methylation"/>
    <property type="evidence" value="ECO:0007669"/>
    <property type="project" value="UniProtKB-KW"/>
</dbReference>
<evidence type="ECO:0000256" key="2">
    <source>
        <dbReference type="ARBA" id="ARBA00022490"/>
    </source>
</evidence>
<evidence type="ECO:0000256" key="8">
    <source>
        <dbReference type="ARBA" id="ARBA00038091"/>
    </source>
</evidence>
<dbReference type="Gene3D" id="3.30.750.80">
    <property type="entry name" value="RNA methyltransferase domain (HRMD) like"/>
    <property type="match status" value="1"/>
</dbReference>
<reference evidence="10 11" key="1">
    <citation type="submission" date="2023-04" db="EMBL/GenBank/DDBJ databases">
        <title>Draft genome sequence of acteroides sedimenti strain YN3PY1.</title>
        <authorList>
            <person name="Yoshida N."/>
        </authorList>
    </citation>
    <scope>NUCLEOTIDE SEQUENCE [LARGE SCALE GENOMIC DNA]</scope>
    <source>
        <strain evidence="10 11">YN3PY1</strain>
    </source>
</reference>
<evidence type="ECO:0000256" key="7">
    <source>
        <dbReference type="ARBA" id="ARBA00022884"/>
    </source>
</evidence>
<dbReference type="Pfam" id="PF17785">
    <property type="entry name" value="PUA_3"/>
    <property type="match status" value="1"/>
</dbReference>
<dbReference type="PROSITE" id="PS50890">
    <property type="entry name" value="PUA"/>
    <property type="match status" value="1"/>
</dbReference>
<evidence type="ECO:0000313" key="10">
    <source>
        <dbReference type="EMBL" id="BEG99386.1"/>
    </source>
</evidence>
<accession>A0ABM8IBL3</accession>
<gene>
    <name evidence="10" type="ORF">BSYN_16510</name>
</gene>
<dbReference type="InterPro" id="IPR029063">
    <property type="entry name" value="SAM-dependent_MTases_sf"/>
</dbReference>
<keyword evidence="3" id="KW-0698">rRNA processing</keyword>
<dbReference type="Pfam" id="PF10672">
    <property type="entry name" value="Methyltrans_SAM"/>
    <property type="match status" value="1"/>
</dbReference>
<sequence>MTYKRVYLKAGKEESLKRFHPWIFSGAIHHFEGEPEEGEIVDVYTSKKEFIALGHFQVGSIAVRVLSFKEEKVNLDFWVRKLQIAYDLRKSIGLAGNPTNNTYRLVHGEGDSLPGLIIDIYAHTAVMQAHSVGMHVYRSEIAEALSRVMDGAIENIYYKSETTLPFKADLGQENGFIKGGSSDNVALEYGLKFHVDWLKGQKTGFFVDQRENRSLLERYAKGRSVLNMFCYTGGFSFYAMRGGATQVHSVDSSAKAIDLTNKNVELNFPGDPRHTAYAEDAFKYLDRMGDQYDLIILDPPAFAKHKDALRNALQGYRKLNAKAFEKIKPGGILFTFSCSQVVTKDNFRTAVFTAAAMSGRNVRILHQLTQPADHPVNIYHPEGEYLKGLVLYVE</sequence>
<evidence type="ECO:0000256" key="1">
    <source>
        <dbReference type="ARBA" id="ARBA00004496"/>
    </source>
</evidence>
<protein>
    <submittedName>
        <fullName evidence="10">SAM-dependent methyltransferase</fullName>
    </submittedName>
</protein>
<dbReference type="CDD" id="cd11572">
    <property type="entry name" value="RlmI_M_like"/>
    <property type="match status" value="1"/>
</dbReference>
<dbReference type="InterPro" id="IPR015947">
    <property type="entry name" value="PUA-like_sf"/>
</dbReference>
<dbReference type="GO" id="GO:0008168">
    <property type="term" value="F:methyltransferase activity"/>
    <property type="evidence" value="ECO:0007669"/>
    <property type="project" value="UniProtKB-KW"/>
</dbReference>
<dbReference type="SUPFAM" id="SSF53335">
    <property type="entry name" value="S-adenosyl-L-methionine-dependent methyltransferases"/>
    <property type="match status" value="1"/>
</dbReference>
<dbReference type="InterPro" id="IPR036974">
    <property type="entry name" value="PUA_sf"/>
</dbReference>
<evidence type="ECO:0000313" key="11">
    <source>
        <dbReference type="Proteomes" id="UP001496674"/>
    </source>
</evidence>
<evidence type="ECO:0000256" key="4">
    <source>
        <dbReference type="ARBA" id="ARBA00022603"/>
    </source>
</evidence>
<keyword evidence="7" id="KW-0694">RNA-binding</keyword>
<keyword evidence="4 10" id="KW-0489">Methyltransferase</keyword>
<dbReference type="PANTHER" id="PTHR42873:SF1">
    <property type="entry name" value="S-ADENOSYLMETHIONINE-DEPENDENT METHYLTRANSFERASE DOMAIN-CONTAINING PROTEIN"/>
    <property type="match status" value="1"/>
</dbReference>
<comment type="similarity">
    <text evidence="8">Belongs to the methyltransferase superfamily. RlmI family.</text>
</comment>
<keyword evidence="5" id="KW-0808">Transferase</keyword>